<dbReference type="InterPro" id="IPR006170">
    <property type="entry name" value="PBP/GOBP"/>
</dbReference>
<dbReference type="PANTHER" id="PTHR11857:SF48">
    <property type="entry name" value="GENERAL ODORANT-BINDING PROTEIN 57C-RELATED"/>
    <property type="match status" value="1"/>
</dbReference>
<dbReference type="EMBL" id="AB370288">
    <property type="protein sequence ID" value="BAG11637.1"/>
    <property type="molecule type" value="Genomic_DNA"/>
</dbReference>
<dbReference type="PANTHER" id="PTHR11857">
    <property type="entry name" value="ODORANT BINDING PROTEIN-RELATED"/>
    <property type="match status" value="1"/>
</dbReference>
<protein>
    <submittedName>
        <fullName evidence="4">Odorant-binding protein 57e</fullName>
    </submittedName>
</protein>
<proteinExistence type="predicted"/>
<reference evidence="4" key="1">
    <citation type="journal article" date="2008" name="Genetics">
        <title>Rapid evolution of two odorant-binding protein genes, Obp57d and Obp57e, in the Drosophila melanogaster species group.</title>
        <authorList>
            <person name="Matsuo T."/>
        </authorList>
    </citation>
    <scope>NUCLEOTIDE SEQUENCE</scope>
    <source>
        <strain evidence="4">SWB185</strain>
    </source>
</reference>
<evidence type="ECO:0000256" key="3">
    <source>
        <dbReference type="SAM" id="SignalP"/>
    </source>
</evidence>
<name>B0M2F9_9MUSC</name>
<dbReference type="GO" id="GO:0005615">
    <property type="term" value="C:extracellular space"/>
    <property type="evidence" value="ECO:0007669"/>
    <property type="project" value="TreeGrafter"/>
</dbReference>
<evidence type="ECO:0000256" key="2">
    <source>
        <dbReference type="ARBA" id="ARBA00023157"/>
    </source>
</evidence>
<feature type="chain" id="PRO_5002752321" evidence="3">
    <location>
        <begin position="21"/>
        <end position="134"/>
    </location>
</feature>
<dbReference type="Gene3D" id="1.10.238.20">
    <property type="entry name" value="Pheromone/general odorant binding protein domain"/>
    <property type="match status" value="1"/>
</dbReference>
<evidence type="ECO:0000256" key="1">
    <source>
        <dbReference type="ARBA" id="ARBA00022729"/>
    </source>
</evidence>
<dbReference type="AlphaFoldDB" id="B0M2F9"/>
<dbReference type="Pfam" id="PF01395">
    <property type="entry name" value="PBP_GOBP"/>
    <property type="match status" value="1"/>
</dbReference>
<sequence length="134" mass="15375">MLDRQALYLYVIILCASVQGSSVVYNPCMSQKELSEDEAVSALENWPDNQDLSRIERPYKCFMTCVLIDVGLINKSGQVQIDRYVQSGALDRNWVASELASCRSKYIEEHDLCEYVFGLFNCFREMKLAAERKV</sequence>
<dbReference type="GO" id="GO:0005549">
    <property type="term" value="F:odorant binding"/>
    <property type="evidence" value="ECO:0007669"/>
    <property type="project" value="InterPro"/>
</dbReference>
<dbReference type="InterPro" id="IPR036728">
    <property type="entry name" value="PBP_GOBP_sf"/>
</dbReference>
<organism evidence="4">
    <name type="scientific">Drosophila watanabei</name>
    <dbReference type="NCBI Taxonomy" id="94109"/>
    <lineage>
        <taxon>Eukaryota</taxon>
        <taxon>Metazoa</taxon>
        <taxon>Ecdysozoa</taxon>
        <taxon>Arthropoda</taxon>
        <taxon>Hexapoda</taxon>
        <taxon>Insecta</taxon>
        <taxon>Pterygota</taxon>
        <taxon>Neoptera</taxon>
        <taxon>Endopterygota</taxon>
        <taxon>Diptera</taxon>
        <taxon>Brachycera</taxon>
        <taxon>Muscomorpha</taxon>
        <taxon>Ephydroidea</taxon>
        <taxon>Drosophilidae</taxon>
        <taxon>Drosophila</taxon>
        <taxon>Sophophora</taxon>
    </lineage>
</organism>
<feature type="signal peptide" evidence="3">
    <location>
        <begin position="1"/>
        <end position="20"/>
    </location>
</feature>
<gene>
    <name evidence="4" type="primary">Obp57e</name>
</gene>
<dbReference type="SUPFAM" id="SSF47565">
    <property type="entry name" value="Insect pheromone/odorant-binding proteins"/>
    <property type="match status" value="1"/>
</dbReference>
<accession>B0M2F9</accession>
<evidence type="ECO:0000313" key="4">
    <source>
        <dbReference type="EMBL" id="BAG11637.1"/>
    </source>
</evidence>
<dbReference type="CDD" id="cd23992">
    <property type="entry name" value="PBP_GOBP"/>
    <property type="match status" value="1"/>
</dbReference>
<dbReference type="GO" id="GO:0007608">
    <property type="term" value="P:sensory perception of smell"/>
    <property type="evidence" value="ECO:0007669"/>
    <property type="project" value="TreeGrafter"/>
</dbReference>
<keyword evidence="2" id="KW-1015">Disulfide bond</keyword>
<keyword evidence="1 3" id="KW-0732">Signal</keyword>